<proteinExistence type="predicted"/>
<name>A0AAE0QC67_9TELE</name>
<evidence type="ECO:0000313" key="2">
    <source>
        <dbReference type="Proteomes" id="UP001274896"/>
    </source>
</evidence>
<dbReference type="Proteomes" id="UP001274896">
    <property type="component" value="Unassembled WGS sequence"/>
</dbReference>
<reference evidence="1" key="1">
    <citation type="submission" date="2023-06" db="EMBL/GenBank/DDBJ databases">
        <title>Male Hemibagrus guttatus genome.</title>
        <authorList>
            <person name="Bian C."/>
        </authorList>
    </citation>
    <scope>NUCLEOTIDE SEQUENCE</scope>
    <source>
        <strain evidence="1">Male_cb2023</strain>
        <tissue evidence="1">Muscle</tissue>
    </source>
</reference>
<sequence>MGMVCFLPGRLLISDSPLLSHKAEYLLSFSLSILTLLARLYPDMGSLTTAMLMTLNLSSSSDTTASARISECLSDISSWMMASSAKTQSQQN</sequence>
<dbReference type="EMBL" id="JAUCMX010000018">
    <property type="protein sequence ID" value="KAK3517998.1"/>
    <property type="molecule type" value="Genomic_DNA"/>
</dbReference>
<keyword evidence="2" id="KW-1185">Reference proteome</keyword>
<protein>
    <submittedName>
        <fullName evidence="1">Uncharacterized protein</fullName>
    </submittedName>
</protein>
<gene>
    <name evidence="1" type="ORF">QTP70_030325</name>
</gene>
<evidence type="ECO:0000313" key="1">
    <source>
        <dbReference type="EMBL" id="KAK3517998.1"/>
    </source>
</evidence>
<comment type="caution">
    <text evidence="1">The sequence shown here is derived from an EMBL/GenBank/DDBJ whole genome shotgun (WGS) entry which is preliminary data.</text>
</comment>
<dbReference type="AlphaFoldDB" id="A0AAE0QC67"/>
<organism evidence="1 2">
    <name type="scientific">Hemibagrus guttatus</name>
    <dbReference type="NCBI Taxonomy" id="175788"/>
    <lineage>
        <taxon>Eukaryota</taxon>
        <taxon>Metazoa</taxon>
        <taxon>Chordata</taxon>
        <taxon>Craniata</taxon>
        <taxon>Vertebrata</taxon>
        <taxon>Euteleostomi</taxon>
        <taxon>Actinopterygii</taxon>
        <taxon>Neopterygii</taxon>
        <taxon>Teleostei</taxon>
        <taxon>Ostariophysi</taxon>
        <taxon>Siluriformes</taxon>
        <taxon>Bagridae</taxon>
        <taxon>Hemibagrus</taxon>
    </lineage>
</organism>
<accession>A0AAE0QC67</accession>